<keyword evidence="2" id="KW-1185">Reference proteome</keyword>
<comment type="caution">
    <text evidence="1">The sequence shown here is derived from an EMBL/GenBank/DDBJ whole genome shotgun (WGS) entry which is preliminary data.</text>
</comment>
<evidence type="ECO:0000313" key="1">
    <source>
        <dbReference type="EMBL" id="KAJ1363507.1"/>
    </source>
</evidence>
<proteinExistence type="predicted"/>
<gene>
    <name evidence="1" type="ORF">KIN20_023392</name>
</gene>
<dbReference type="EMBL" id="JAHQIW010004746">
    <property type="protein sequence ID" value="KAJ1363507.1"/>
    <property type="molecule type" value="Genomic_DNA"/>
</dbReference>
<dbReference type="AlphaFoldDB" id="A0AAD5QVZ8"/>
<evidence type="ECO:0000313" key="2">
    <source>
        <dbReference type="Proteomes" id="UP001196413"/>
    </source>
</evidence>
<dbReference type="Proteomes" id="UP001196413">
    <property type="component" value="Unassembled WGS sequence"/>
</dbReference>
<reference evidence="1" key="1">
    <citation type="submission" date="2021-06" db="EMBL/GenBank/DDBJ databases">
        <title>Parelaphostrongylus tenuis whole genome reference sequence.</title>
        <authorList>
            <person name="Garwood T.J."/>
            <person name="Larsen P.A."/>
            <person name="Fountain-Jones N.M."/>
            <person name="Garbe J.R."/>
            <person name="Macchietto M.G."/>
            <person name="Kania S.A."/>
            <person name="Gerhold R.W."/>
            <person name="Richards J.E."/>
            <person name="Wolf T.M."/>
        </authorList>
    </citation>
    <scope>NUCLEOTIDE SEQUENCE</scope>
    <source>
        <strain evidence="1">MNPRO001-30</strain>
        <tissue evidence="1">Meninges</tissue>
    </source>
</reference>
<sequence>MAAISPFLRRTFECTSSIRLLFPRLSCMAAVSFDHGHWREFHTVICRISAGTNTADLITDTNIAD</sequence>
<protein>
    <submittedName>
        <fullName evidence="1">Uncharacterized protein</fullName>
    </submittedName>
</protein>
<accession>A0AAD5QVZ8</accession>
<organism evidence="1 2">
    <name type="scientific">Parelaphostrongylus tenuis</name>
    <name type="common">Meningeal worm</name>
    <dbReference type="NCBI Taxonomy" id="148309"/>
    <lineage>
        <taxon>Eukaryota</taxon>
        <taxon>Metazoa</taxon>
        <taxon>Ecdysozoa</taxon>
        <taxon>Nematoda</taxon>
        <taxon>Chromadorea</taxon>
        <taxon>Rhabditida</taxon>
        <taxon>Rhabditina</taxon>
        <taxon>Rhabditomorpha</taxon>
        <taxon>Strongyloidea</taxon>
        <taxon>Metastrongylidae</taxon>
        <taxon>Parelaphostrongylus</taxon>
    </lineage>
</organism>
<name>A0AAD5QVZ8_PARTN</name>